<feature type="compositionally biased region" description="Low complexity" evidence="1">
    <location>
        <begin position="1290"/>
        <end position="1300"/>
    </location>
</feature>
<dbReference type="Proteomes" id="UP000230002">
    <property type="component" value="Unassembled WGS sequence"/>
</dbReference>
<feature type="compositionally biased region" description="Basic residues" evidence="1">
    <location>
        <begin position="8"/>
        <end position="19"/>
    </location>
</feature>
<dbReference type="EMBL" id="AYKW01000023">
    <property type="protein sequence ID" value="PIL29065.1"/>
    <property type="molecule type" value="Genomic_DNA"/>
</dbReference>
<feature type="compositionally biased region" description="Low complexity" evidence="1">
    <location>
        <begin position="278"/>
        <end position="301"/>
    </location>
</feature>
<feature type="compositionally biased region" description="Pro residues" evidence="1">
    <location>
        <begin position="809"/>
        <end position="826"/>
    </location>
</feature>
<feature type="compositionally biased region" description="Low complexity" evidence="1">
    <location>
        <begin position="917"/>
        <end position="928"/>
    </location>
</feature>
<evidence type="ECO:0000313" key="2">
    <source>
        <dbReference type="EMBL" id="PIL29065.1"/>
    </source>
</evidence>
<feature type="compositionally biased region" description="Low complexity" evidence="1">
    <location>
        <begin position="846"/>
        <end position="882"/>
    </location>
</feature>
<evidence type="ECO:0000256" key="1">
    <source>
        <dbReference type="SAM" id="MobiDB-lite"/>
    </source>
</evidence>
<gene>
    <name evidence="2" type="ORF">GSI_09113</name>
</gene>
<feature type="compositionally biased region" description="Polar residues" evidence="1">
    <location>
        <begin position="1374"/>
        <end position="1383"/>
    </location>
</feature>
<feature type="compositionally biased region" description="Polar residues" evidence="1">
    <location>
        <begin position="369"/>
        <end position="380"/>
    </location>
</feature>
<feature type="compositionally biased region" description="Low complexity" evidence="1">
    <location>
        <begin position="203"/>
        <end position="221"/>
    </location>
</feature>
<accession>A0A2G8S5P0</accession>
<feature type="compositionally biased region" description="Low complexity" evidence="1">
    <location>
        <begin position="381"/>
        <end position="391"/>
    </location>
</feature>
<feature type="region of interest" description="Disordered" evidence="1">
    <location>
        <begin position="157"/>
        <end position="176"/>
    </location>
</feature>
<organism evidence="2 3">
    <name type="scientific">Ganoderma sinense ZZ0214-1</name>
    <dbReference type="NCBI Taxonomy" id="1077348"/>
    <lineage>
        <taxon>Eukaryota</taxon>
        <taxon>Fungi</taxon>
        <taxon>Dikarya</taxon>
        <taxon>Basidiomycota</taxon>
        <taxon>Agaricomycotina</taxon>
        <taxon>Agaricomycetes</taxon>
        <taxon>Polyporales</taxon>
        <taxon>Polyporaceae</taxon>
        <taxon>Ganoderma</taxon>
    </lineage>
</organism>
<feature type="region of interest" description="Disordered" evidence="1">
    <location>
        <begin position="1226"/>
        <end position="1311"/>
    </location>
</feature>
<feature type="compositionally biased region" description="Basic and acidic residues" evidence="1">
    <location>
        <begin position="1243"/>
        <end position="1255"/>
    </location>
</feature>
<feature type="region of interest" description="Disordered" evidence="1">
    <location>
        <begin position="183"/>
        <end position="221"/>
    </location>
</feature>
<feature type="region of interest" description="Disordered" evidence="1">
    <location>
        <begin position="508"/>
        <end position="993"/>
    </location>
</feature>
<dbReference type="STRING" id="1077348.A0A2G8S5P0"/>
<protein>
    <submittedName>
        <fullName evidence="2">Uncharacterized protein</fullName>
    </submittedName>
</protein>
<keyword evidence="3" id="KW-1185">Reference proteome</keyword>
<dbReference type="OrthoDB" id="3271284at2759"/>
<feature type="compositionally biased region" description="Polar residues" evidence="1">
    <location>
        <begin position="593"/>
        <end position="612"/>
    </location>
</feature>
<feature type="compositionally biased region" description="Low complexity" evidence="1">
    <location>
        <begin position="569"/>
        <end position="582"/>
    </location>
</feature>
<evidence type="ECO:0000313" key="3">
    <source>
        <dbReference type="Proteomes" id="UP000230002"/>
    </source>
</evidence>
<feature type="region of interest" description="Disordered" evidence="1">
    <location>
        <begin position="1372"/>
        <end position="1419"/>
    </location>
</feature>
<sequence length="1419" mass="150363">MFTSVFNSKRKTPKVHKKFSTIANIRRAQSPPSPASFASPEIVEINEKGPVDSQDHGPSASFDHSISSPQIQLDLDTDSLSDWLPPSISATSEKLTPPRRNVSLPYKAKALPDAPSTSRAHSSPEVPIRDQSELREPNRPFLDASIHGSLEVNEATVISSTRKPTPSPIKIPNYFTSSKIRVQRSAEEGNDVTSGEIPPPLPTKSSRPSSPSSSVTDDMSSAVSGTSLARALVVNSFILSSESRASKYKSGGGRQDSATLPRGEHPLINSPYTRERGASSGSPGSARSSSVPPVPRLPSRAELGLSMDSTGLHRRNSVEVVLDSADRESFDPAPQLRRPKSAGRLRREQSMNMPPISPISEAPSPAPSTSDAHMLTSQMNSSASSHSLINSVAPRRSLEGSASSSSLATTDGTIGGHSRAVTEPSSVGRPGTGSSSKSKESTRKGGSLAPNAAMPGTMRSSGAFALTNGRLAISRTISETGTPRSGPPTRPSVLLPIGERPASVVIAVSPQPPGAVPTPTSSLFAPPHLIAETPTDSPDLLDNFPLQIAPQRMTGPPPPLSLGRRSEDSSSTTPQYSSSGESMPSANDHRQTFPETPNAFSPLWTSTFQSPHSASSRVSVDRSSSRGRGVLEIMRMARGMSGSVYSKPGTTRASRMPPTPPPSGDSSASQPGSPMVPLADPSGSPATKRLTAIEEQVMSRAISTYSTVPEPPTSAAPYNTTFSEAQNSVDATSSVRGRDRSGSSAASLTRDRSISQDQGQGLGLTNGCTTTTSTGASTSGMSAAEQAKAAEASSSHRLRSVTNPDEPLVSPPPSYAPSFEPPPHTPPAASRSDAGDSSEPSRRSSSRFSGHLQVSSSSPSSIPQKRSLSPFPSPPNSSSTPSSPSPRPGPNRSRIDAHASSISVENPPPPYVENLRSASPPAAAASAAVPRITTNVPPPLLGPAPPARMSTPDLHLHITPSTARSGFGTPDGTPSKRTTRIRPPLPAGPRKPSYSAAAARMRAGSVSSTNTVGPSSSNPRVMSMMSHAAPKFQTSRVPFRGLTMEAAQWTLTSQQLQHIVSTAIRQSADASAIRILPTDVFDGDVPDEIARLEGLTAELKLKYKLNVRKRNTLLANANRVAESAEVGEHGAAATLGRMMDELSDVTEILDQTSEELYTATDQLAQLVHLRDVHQRSALAMALRKLNSSFLKQVGEGQRLREQVAMLEAERDEAWREAQEVAQEFDDFTDRIVSDSLPTSSGSGKDKHREKDKGKDSTSSSRRSSRVMVARRNSQRASKAGLRSMYRRSQRSSTSSSYRFSGVASPGVWGGPGDGEDIPPVPPIPWRHDLAIPLSADFPTSSMDSPSSDLRAMDQAQKELCEMLGISVDELKNHSGPSRRQSMSALPAVRSPVSAGPTRRNSDVVTPNHQKTFKMMSKEI</sequence>
<comment type="caution">
    <text evidence="2">The sequence shown here is derived from an EMBL/GenBank/DDBJ whole genome shotgun (WGS) entry which is preliminary data.</text>
</comment>
<feature type="compositionally biased region" description="Low complexity" evidence="1">
    <location>
        <begin position="1256"/>
        <end position="1271"/>
    </location>
</feature>
<proteinExistence type="predicted"/>
<feature type="compositionally biased region" description="Low complexity" evidence="1">
    <location>
        <begin position="399"/>
        <end position="408"/>
    </location>
</feature>
<feature type="compositionally biased region" description="Basic and acidic residues" evidence="1">
    <location>
        <begin position="127"/>
        <end position="136"/>
    </location>
</feature>
<reference evidence="2 3" key="1">
    <citation type="journal article" date="2015" name="Sci. Rep.">
        <title>Chromosome-level genome map provides insights into diverse defense mechanisms in the medicinal fungus Ganoderma sinense.</title>
        <authorList>
            <person name="Zhu Y."/>
            <person name="Xu J."/>
            <person name="Sun C."/>
            <person name="Zhou S."/>
            <person name="Xu H."/>
            <person name="Nelson D.R."/>
            <person name="Qian J."/>
            <person name="Song J."/>
            <person name="Luo H."/>
            <person name="Xiang L."/>
            <person name="Li Y."/>
            <person name="Xu Z."/>
            <person name="Ji A."/>
            <person name="Wang L."/>
            <person name="Lu S."/>
            <person name="Hayward A."/>
            <person name="Sun W."/>
            <person name="Li X."/>
            <person name="Schwartz D.C."/>
            <person name="Wang Y."/>
            <person name="Chen S."/>
        </authorList>
    </citation>
    <scope>NUCLEOTIDE SEQUENCE [LARGE SCALE GENOMIC DNA]</scope>
    <source>
        <strain evidence="2 3">ZZ0214-1</strain>
    </source>
</reference>
<feature type="compositionally biased region" description="Pro residues" evidence="1">
    <location>
        <begin position="936"/>
        <end position="946"/>
    </location>
</feature>
<dbReference type="PRINTS" id="PR01217">
    <property type="entry name" value="PRICHEXTENSN"/>
</dbReference>
<feature type="compositionally biased region" description="Polar residues" evidence="1">
    <location>
        <begin position="62"/>
        <end position="71"/>
    </location>
</feature>
<feature type="region of interest" description="Disordered" evidence="1">
    <location>
        <begin position="1"/>
        <end position="136"/>
    </location>
</feature>
<feature type="compositionally biased region" description="Basic and acidic residues" evidence="1">
    <location>
        <begin position="45"/>
        <end position="55"/>
    </location>
</feature>
<feature type="compositionally biased region" description="Low complexity" evidence="1">
    <location>
        <begin position="763"/>
        <end position="795"/>
    </location>
</feature>
<feature type="compositionally biased region" description="Polar residues" evidence="1">
    <location>
        <begin position="716"/>
        <end position="732"/>
    </location>
</feature>
<name>A0A2G8S5P0_9APHY</name>
<feature type="region of interest" description="Disordered" evidence="1">
    <location>
        <begin position="244"/>
        <end position="495"/>
    </location>
</feature>
<feature type="compositionally biased region" description="Low complexity" evidence="1">
    <location>
        <begin position="78"/>
        <end position="87"/>
    </location>
</feature>